<sequence>MKTRAFKPRLRKRNGARRNGNLNRQRGVAAIEFALAFPLFFAILYGIVMYSMIFLVQHSLTAAAAEGARAALVYQNAANTSAALTSRANAACTRALAVVNWLTQAPQCTQTVSTAPAGCSSNTAMDCVQITLSYPWSSKPLVPPLPLMGLISPTSLVGQATVQIDPVNIL</sequence>
<comment type="caution">
    <text evidence="3">The sequence shown here is derived from an EMBL/GenBank/DDBJ whole genome shotgun (WGS) entry which is preliminary data.</text>
</comment>
<gene>
    <name evidence="3" type="ORF">F4827_004444</name>
</gene>
<proteinExistence type="predicted"/>
<reference evidence="3 4" key="1">
    <citation type="submission" date="2020-08" db="EMBL/GenBank/DDBJ databases">
        <title>Above-ground endophytic microbial communities from plants in different locations in the United States.</title>
        <authorList>
            <person name="Frank C."/>
        </authorList>
    </citation>
    <scope>NUCLEOTIDE SEQUENCE [LARGE SCALE GENOMIC DNA]</scope>
    <source>
        <strain evidence="3 4">WP4_2_2</strain>
    </source>
</reference>
<dbReference type="Proteomes" id="UP000571554">
    <property type="component" value="Unassembled WGS sequence"/>
</dbReference>
<dbReference type="RefSeq" id="WP_183726963.1">
    <property type="nucleotide sequence ID" value="NZ_JACHBW010000013.1"/>
</dbReference>
<evidence type="ECO:0000259" key="2">
    <source>
        <dbReference type="Pfam" id="PF07811"/>
    </source>
</evidence>
<dbReference type="AlphaFoldDB" id="A0A7W9U272"/>
<evidence type="ECO:0000313" key="3">
    <source>
        <dbReference type="EMBL" id="MBB6104585.1"/>
    </source>
</evidence>
<protein>
    <submittedName>
        <fullName evidence="3">Flp pilus assembly protein TadG</fullName>
    </submittedName>
</protein>
<evidence type="ECO:0000313" key="4">
    <source>
        <dbReference type="Proteomes" id="UP000571554"/>
    </source>
</evidence>
<keyword evidence="4" id="KW-1185">Reference proteome</keyword>
<keyword evidence="1" id="KW-0472">Membrane</keyword>
<organism evidence="3 4">
    <name type="scientific">Paraburkholderia bannensis</name>
    <dbReference type="NCBI Taxonomy" id="765414"/>
    <lineage>
        <taxon>Bacteria</taxon>
        <taxon>Pseudomonadati</taxon>
        <taxon>Pseudomonadota</taxon>
        <taxon>Betaproteobacteria</taxon>
        <taxon>Burkholderiales</taxon>
        <taxon>Burkholderiaceae</taxon>
        <taxon>Paraburkholderia</taxon>
    </lineage>
</organism>
<dbReference type="InterPro" id="IPR012495">
    <property type="entry name" value="TadE-like_dom"/>
</dbReference>
<feature type="transmembrane region" description="Helical" evidence="1">
    <location>
        <begin position="27"/>
        <end position="53"/>
    </location>
</feature>
<dbReference type="EMBL" id="JACHBW010000013">
    <property type="protein sequence ID" value="MBB6104585.1"/>
    <property type="molecule type" value="Genomic_DNA"/>
</dbReference>
<evidence type="ECO:0000256" key="1">
    <source>
        <dbReference type="SAM" id="Phobius"/>
    </source>
</evidence>
<accession>A0A7W9U272</accession>
<name>A0A7W9U272_9BURK</name>
<keyword evidence="1" id="KW-0812">Transmembrane</keyword>
<dbReference type="Pfam" id="PF07811">
    <property type="entry name" value="TadE"/>
    <property type="match status" value="1"/>
</dbReference>
<keyword evidence="1" id="KW-1133">Transmembrane helix</keyword>
<feature type="domain" description="TadE-like" evidence="2">
    <location>
        <begin position="27"/>
        <end position="69"/>
    </location>
</feature>